<name>A0AAU9X6L2_9CNID</name>
<evidence type="ECO:0000256" key="3">
    <source>
        <dbReference type="SAM" id="SignalP"/>
    </source>
</evidence>
<feature type="domain" description="UMOD/GP2/OIT3-like D8C" evidence="5">
    <location>
        <begin position="895"/>
        <end position="968"/>
    </location>
</feature>
<evidence type="ECO:0000256" key="2">
    <source>
        <dbReference type="ARBA" id="ARBA00023157"/>
    </source>
</evidence>
<protein>
    <recommendedName>
        <fullName evidence="8">Uromodulin</fullName>
    </recommendedName>
</protein>
<feature type="domain" description="UMOD/GP2/OIT3-like D8C" evidence="5">
    <location>
        <begin position="172"/>
        <end position="256"/>
    </location>
</feature>
<reference evidence="6 7" key="1">
    <citation type="submission" date="2022-05" db="EMBL/GenBank/DDBJ databases">
        <authorList>
            <consortium name="Genoscope - CEA"/>
            <person name="William W."/>
        </authorList>
    </citation>
    <scope>NUCLEOTIDE SEQUENCE [LARGE SCALE GENOMIC DNA]</scope>
</reference>
<feature type="domain" description="WSC" evidence="4">
    <location>
        <begin position="751"/>
        <end position="829"/>
    </location>
</feature>
<feature type="domain" description="UMOD/GP2/OIT3-like D8C" evidence="5">
    <location>
        <begin position="416"/>
        <end position="491"/>
    </location>
</feature>
<gene>
    <name evidence="6" type="ORF">PMEA_00018366</name>
</gene>
<dbReference type="Pfam" id="PF01822">
    <property type="entry name" value="WSC"/>
    <property type="match status" value="2"/>
</dbReference>
<dbReference type="InterPro" id="IPR002889">
    <property type="entry name" value="WSC_carb-bd"/>
</dbReference>
<evidence type="ECO:0000256" key="1">
    <source>
        <dbReference type="ARBA" id="ARBA00022729"/>
    </source>
</evidence>
<dbReference type="PANTHER" id="PTHR36191:SF4">
    <property type="entry name" value="VWFD DOMAIN-CONTAINING PROTEIN"/>
    <property type="match status" value="1"/>
</dbReference>
<dbReference type="PANTHER" id="PTHR36191">
    <property type="entry name" value="ENDO/EXONUCLEASE/PHOSPHATASE DOMAIN-CONTAINING PROTEIN-RELATED"/>
    <property type="match status" value="1"/>
</dbReference>
<feature type="domain" description="UMOD/GP2/OIT3-like D8C" evidence="5">
    <location>
        <begin position="662"/>
        <end position="737"/>
    </location>
</feature>
<evidence type="ECO:0000313" key="7">
    <source>
        <dbReference type="Proteomes" id="UP001159428"/>
    </source>
</evidence>
<proteinExistence type="predicted"/>
<dbReference type="InterPro" id="IPR057774">
    <property type="entry name" value="D8C_UMOD/GP2/OIT3-like"/>
</dbReference>
<feature type="signal peptide" evidence="3">
    <location>
        <begin position="1"/>
        <end position="21"/>
    </location>
</feature>
<keyword evidence="2" id="KW-1015">Disulfide bond</keyword>
<accession>A0AAU9X6L2</accession>
<dbReference type="EMBL" id="CALNXJ010000032">
    <property type="protein sequence ID" value="CAH3138308.1"/>
    <property type="molecule type" value="Genomic_DNA"/>
</dbReference>
<evidence type="ECO:0000313" key="6">
    <source>
        <dbReference type="EMBL" id="CAH3138308.1"/>
    </source>
</evidence>
<keyword evidence="1 3" id="KW-0732">Signal</keyword>
<feature type="domain" description="WSC" evidence="4">
    <location>
        <begin position="28"/>
        <end position="104"/>
    </location>
</feature>
<comment type="caution">
    <text evidence="6">The sequence shown here is derived from an EMBL/GenBank/DDBJ whole genome shotgun (WGS) entry which is preliminary data.</text>
</comment>
<evidence type="ECO:0000259" key="5">
    <source>
        <dbReference type="Pfam" id="PF23283"/>
    </source>
</evidence>
<dbReference type="AlphaFoldDB" id="A0AAU9X6L2"/>
<feature type="chain" id="PRO_5043964712" description="Uromodulin" evidence="3">
    <location>
        <begin position="22"/>
        <end position="974"/>
    </location>
</feature>
<evidence type="ECO:0000259" key="4">
    <source>
        <dbReference type="Pfam" id="PF01822"/>
    </source>
</evidence>
<sequence length="974" mass="110446">MMYSPLTFVLFVALTFQSTVAIEYSRIGCYRDTLVKPRPLPELIENFRGGRVDWNNLNNTIAACAEAAKKKGYLYFGLQFYGECWSGPQAQLTYARDGPSKNCSKGVGEERANFVYKIKLLEKENECTTYRVLDSADRSKTNVNTVSQGDKCDHWNSGFVRNAWYRFTGAAGQTMADECVQAGSCQTTMAGWMNGTHPKVFDGIQRRTACFSSESNPYKRQNNNCCKRQIYIHVRNCGEFYVYKLPSTPGCYLRYCGSDVIDYVPVGCYKDIRLNRALPTLLANYRVKNAKWSDILDWTDLENSVIKKCATKAKERGYSFFGIQFYGECWSGSASQSTYAKHGLSKRCTTAAPYVGKDHANFVYMLTEENECKSYKIFDDASRSQFHVTNYGRPIRCDNGQLDENRWYRFTGRAGSAMADQCVPSSRCQTFGTGWYSGSYPQVSDGIQEGDVCFKWDGNCCSKKVNIRIRNCSSFFVYKLNNKISCQYAYCGNGHFFVCLYAYCFCLDNFVLFSNILDFHYEPIGCFGDKLDVPRPLPLLVRNYRSRPYRVDWNNINNTIQACAKEVKKAGYVYFGLQFYGECWSGPHAHLTYDEDGKSTRCVNGVGKRMANFVYRLVFKECKEYRILQAPDRSIHHPYTPSAPCDFNLKPSWYRFEGRAGTAMANSCPSRFKCGTIVPGWLNGPLPSVQDGIVSRKICFNQDRDCCFTSTQAKVRNCAGFYVFYLRSAPYCQLRYCGNGRIVNASQYVKVGCFRDKLSPRARALPELLANYRGNINWNNLMEVVEKCAKKAKEKNYMYFAIQFYGECWSGATAPKTYDRYGRSSPCTSKSVVGTALTNVVYRFAGDEQECVKYEELNKVDRSESSRLISGTSPACDKELKPGWYRFQKPAGNLMASKCLPSARCGTVVTGWLSSSHPKMTDGIVNGKVCYSWKSDCCKWDQDIKLRNCGRFYVYKLAGTQACPMGFCGSAASV</sequence>
<keyword evidence="7" id="KW-1185">Reference proteome</keyword>
<dbReference type="Pfam" id="PF23283">
    <property type="entry name" value="D8C_UMOD"/>
    <property type="match status" value="4"/>
</dbReference>
<organism evidence="6 7">
    <name type="scientific">Pocillopora meandrina</name>
    <dbReference type="NCBI Taxonomy" id="46732"/>
    <lineage>
        <taxon>Eukaryota</taxon>
        <taxon>Metazoa</taxon>
        <taxon>Cnidaria</taxon>
        <taxon>Anthozoa</taxon>
        <taxon>Hexacorallia</taxon>
        <taxon>Scleractinia</taxon>
        <taxon>Astrocoeniina</taxon>
        <taxon>Pocilloporidae</taxon>
        <taxon>Pocillopora</taxon>
    </lineage>
</organism>
<evidence type="ECO:0008006" key="8">
    <source>
        <dbReference type="Google" id="ProtNLM"/>
    </source>
</evidence>
<dbReference type="Proteomes" id="UP001159428">
    <property type="component" value="Unassembled WGS sequence"/>
</dbReference>